<dbReference type="Pfam" id="PF11683">
    <property type="entry name" value="DUF3278"/>
    <property type="match status" value="1"/>
</dbReference>
<reference evidence="2 3" key="1">
    <citation type="submission" date="2020-07" db="EMBL/GenBank/DDBJ databases">
        <title>Description of Limosilactobacillus balticus sp. nov., Limosilactobacillus agrestis sp. nov., Limosilactobacillus albertensis sp. nov., Limosilactobacillus rudii sp. nov., Limosilactobacillus fastidiosus sp. nov., five novel Limosilactobacillus species isolated from the vertebrate gastrointestinal tract, and proposal of 6 subspecies of Limosilactobacillus reuteri adapted to the gastrointestinal tract of specific vertebrate hosts.</title>
        <authorList>
            <person name="Li F."/>
            <person name="Cheng C."/>
            <person name="Zheng J."/>
            <person name="Quevedo R.M."/>
            <person name="Li J."/>
            <person name="Roos S."/>
            <person name="Gaenzle M.G."/>
            <person name="Walter J."/>
        </authorList>
    </citation>
    <scope>NUCLEOTIDE SEQUENCE [LARGE SCALE GENOMIC DNA]</scope>
    <source>
        <strain evidence="2 3">STM2_1</strain>
    </source>
</reference>
<keyword evidence="1" id="KW-0472">Membrane</keyword>
<sequence>MLKTLNTKIIKRFYNISGPLDEYKRSEVNRIGNNLGIMLFLFNVLIIFIALLIEEATNNSTLALHILIGAILIFTVYIAGGYVMYEAHRYRLTDNEVEEKEVRHAYIAALKRGLGNGIYFGVGMYLLDCLQEYMSVNASLVGLFLDKTSIIYGIMCGILFGVTTGIVYLARIKRVK</sequence>
<comment type="caution">
    <text evidence="2">The sequence shown here is derived from an EMBL/GenBank/DDBJ whole genome shotgun (WGS) entry which is preliminary data.</text>
</comment>
<evidence type="ECO:0000313" key="2">
    <source>
        <dbReference type="EMBL" id="MBB1097783.1"/>
    </source>
</evidence>
<dbReference type="EMBL" id="JACIVA010000050">
    <property type="protein sequence ID" value="MBB1097783.1"/>
    <property type="molecule type" value="Genomic_DNA"/>
</dbReference>
<keyword evidence="1" id="KW-1133">Transmembrane helix</keyword>
<organism evidence="2 3">
    <name type="scientific">Limosilactobacillus rudii</name>
    <dbReference type="NCBI Taxonomy" id="2759755"/>
    <lineage>
        <taxon>Bacteria</taxon>
        <taxon>Bacillati</taxon>
        <taxon>Bacillota</taxon>
        <taxon>Bacilli</taxon>
        <taxon>Lactobacillales</taxon>
        <taxon>Lactobacillaceae</taxon>
        <taxon>Limosilactobacillus</taxon>
    </lineage>
</organism>
<dbReference type="RefSeq" id="WP_182596519.1">
    <property type="nucleotide sequence ID" value="NZ_JACIVA010000050.1"/>
</dbReference>
<dbReference type="InterPro" id="IPR021697">
    <property type="entry name" value="DUF3278"/>
</dbReference>
<keyword evidence="1" id="KW-0812">Transmembrane</keyword>
<feature type="transmembrane region" description="Helical" evidence="1">
    <location>
        <begin position="65"/>
        <end position="85"/>
    </location>
</feature>
<dbReference type="Proteomes" id="UP000517106">
    <property type="component" value="Unassembled WGS sequence"/>
</dbReference>
<keyword evidence="3" id="KW-1185">Reference proteome</keyword>
<proteinExistence type="predicted"/>
<name>A0A7W3ULG4_9LACO</name>
<feature type="transmembrane region" description="Helical" evidence="1">
    <location>
        <begin position="34"/>
        <end position="53"/>
    </location>
</feature>
<dbReference type="AlphaFoldDB" id="A0A7W3ULG4"/>
<protein>
    <submittedName>
        <fullName evidence="2">DUF3278 domain-containing protein</fullName>
    </submittedName>
</protein>
<accession>A0A7W3ULG4</accession>
<feature type="transmembrane region" description="Helical" evidence="1">
    <location>
        <begin position="150"/>
        <end position="170"/>
    </location>
</feature>
<evidence type="ECO:0000256" key="1">
    <source>
        <dbReference type="SAM" id="Phobius"/>
    </source>
</evidence>
<evidence type="ECO:0000313" key="3">
    <source>
        <dbReference type="Proteomes" id="UP000517106"/>
    </source>
</evidence>
<feature type="transmembrane region" description="Helical" evidence="1">
    <location>
        <begin position="106"/>
        <end position="127"/>
    </location>
</feature>
<gene>
    <name evidence="2" type="ORF">H5S09_07495</name>
</gene>